<evidence type="ECO:0000313" key="1">
    <source>
        <dbReference type="EMBL" id="XDV71687.1"/>
    </source>
</evidence>
<sequence>MTNFWDEDGDFDYEAHHEAGQRDQAAETAARIGYPGMADAFYYFGLQGKPDSTFTPELLTALDTWQVQLEKIEAAPADEEIKDLQRQTEEATNAILSKIDSAT</sequence>
<protein>
    <submittedName>
        <fullName evidence="1">Uncharacterized protein</fullName>
    </submittedName>
</protein>
<gene>
    <name evidence="1" type="ORF">ABQM86_00400</name>
</gene>
<proteinExistence type="predicted"/>
<dbReference type="RefSeq" id="WP_142940437.1">
    <property type="nucleotide sequence ID" value="NZ_CP165735.1"/>
</dbReference>
<dbReference type="EMBL" id="CP165735">
    <property type="protein sequence ID" value="XDV71687.1"/>
    <property type="molecule type" value="Genomic_DNA"/>
</dbReference>
<reference evidence="1" key="1">
    <citation type="submission" date="2024-07" db="EMBL/GenBank/DDBJ databases">
        <authorList>
            <person name="Li J."/>
            <person name="Wei H."/>
            <person name="Ma J."/>
        </authorList>
    </citation>
    <scope>NUCLEOTIDE SEQUENCE</scope>
    <source>
        <strain evidence="1">AMU7</strain>
    </source>
</reference>
<accession>A0AB39YP87</accession>
<name>A0AB39YP87_9MICC</name>
<dbReference type="AlphaFoldDB" id="A0AB39YP87"/>
<organism evidence="1">
    <name type="scientific">Paenarthrobacter sp. AMU7</name>
    <dbReference type="NCBI Taxonomy" id="3162492"/>
    <lineage>
        <taxon>Bacteria</taxon>
        <taxon>Bacillati</taxon>
        <taxon>Actinomycetota</taxon>
        <taxon>Actinomycetes</taxon>
        <taxon>Micrococcales</taxon>
        <taxon>Micrococcaceae</taxon>
        <taxon>Paenarthrobacter</taxon>
    </lineage>
</organism>